<comment type="cofactor">
    <cofactor evidence="12">
        <name>Mg(2+)</name>
        <dbReference type="ChEBI" id="CHEBI:18420"/>
    </cofactor>
    <text evidence="12">Requires a divalent cation, most likely magnesium in vivo, as an electrophilic catalyst to aid phosphoryl group transfer. It is the chelate of the metal and the nucleotide that is the actual substrate.</text>
</comment>
<keyword evidence="5 12" id="KW-0479">Metal-binding</keyword>
<dbReference type="EMBL" id="WSQA01000017">
    <property type="protein sequence ID" value="MVZ63921.1"/>
    <property type="molecule type" value="Genomic_DNA"/>
</dbReference>
<dbReference type="Proteomes" id="UP000435036">
    <property type="component" value="Unassembled WGS sequence"/>
</dbReference>
<keyword evidence="4 12" id="KW-0808">Transferase</keyword>
<evidence type="ECO:0000256" key="6">
    <source>
        <dbReference type="ARBA" id="ARBA00022741"/>
    </source>
</evidence>
<name>A0A6N8L640_9SPHI</name>
<comment type="function">
    <text evidence="12">Catalyzes the phosphorylation of ribose at O-5 in a reaction requiring ATP and magnesium. The resulting D-ribose-5-phosphate can then be used either for sythesis of nucleotides, histidine, and tryptophan, or as a component of the pentose phosphate pathway.</text>
</comment>
<dbReference type="PANTHER" id="PTHR10584:SF166">
    <property type="entry name" value="RIBOKINASE"/>
    <property type="match status" value="1"/>
</dbReference>
<dbReference type="PANTHER" id="PTHR10584">
    <property type="entry name" value="SUGAR KINASE"/>
    <property type="match status" value="1"/>
</dbReference>
<comment type="pathway">
    <text evidence="12">Carbohydrate metabolism; D-ribose degradation; D-ribose 5-phosphate from beta-D-ribopyranose: step 2/2.</text>
</comment>
<dbReference type="CDD" id="cd01174">
    <property type="entry name" value="ribokinase"/>
    <property type="match status" value="1"/>
</dbReference>
<feature type="binding site" evidence="12">
    <location>
        <position position="283"/>
    </location>
    <ligand>
        <name>K(+)</name>
        <dbReference type="ChEBI" id="CHEBI:29103"/>
    </ligand>
</feature>
<feature type="binding site" evidence="12">
    <location>
        <position position="292"/>
    </location>
    <ligand>
        <name>K(+)</name>
        <dbReference type="ChEBI" id="CHEBI:29103"/>
    </ligand>
</feature>
<organism evidence="14 15">
    <name type="scientific">Sphingobacterium humi</name>
    <dbReference type="NCBI Taxonomy" id="1796905"/>
    <lineage>
        <taxon>Bacteria</taxon>
        <taxon>Pseudomonadati</taxon>
        <taxon>Bacteroidota</taxon>
        <taxon>Sphingobacteriia</taxon>
        <taxon>Sphingobacteriales</taxon>
        <taxon>Sphingobacteriaceae</taxon>
        <taxon>Sphingobacterium</taxon>
    </lineage>
</organism>
<evidence type="ECO:0000256" key="9">
    <source>
        <dbReference type="ARBA" id="ARBA00022842"/>
    </source>
</evidence>
<dbReference type="GO" id="GO:0019303">
    <property type="term" value="P:D-ribose catabolic process"/>
    <property type="evidence" value="ECO:0007669"/>
    <property type="project" value="UniProtKB-UniRule"/>
</dbReference>
<dbReference type="PRINTS" id="PR00990">
    <property type="entry name" value="RIBOKINASE"/>
</dbReference>
<dbReference type="InterPro" id="IPR011877">
    <property type="entry name" value="Ribokinase"/>
</dbReference>
<dbReference type="InterPro" id="IPR011611">
    <property type="entry name" value="PfkB_dom"/>
</dbReference>
<feature type="binding site" evidence="12">
    <location>
        <begin position="221"/>
        <end position="226"/>
    </location>
    <ligand>
        <name>ATP</name>
        <dbReference type="ChEBI" id="CHEBI:30616"/>
    </ligand>
</feature>
<dbReference type="PROSITE" id="PS00583">
    <property type="entry name" value="PFKB_KINASES_1"/>
    <property type="match status" value="1"/>
</dbReference>
<keyword evidence="12" id="KW-0963">Cytoplasm</keyword>
<evidence type="ECO:0000313" key="15">
    <source>
        <dbReference type="Proteomes" id="UP000435036"/>
    </source>
</evidence>
<comment type="catalytic activity">
    <reaction evidence="12">
        <text>D-ribose + ATP = D-ribose 5-phosphate + ADP + H(+)</text>
        <dbReference type="Rhea" id="RHEA:13697"/>
        <dbReference type="ChEBI" id="CHEBI:15378"/>
        <dbReference type="ChEBI" id="CHEBI:30616"/>
        <dbReference type="ChEBI" id="CHEBI:47013"/>
        <dbReference type="ChEBI" id="CHEBI:78346"/>
        <dbReference type="ChEBI" id="CHEBI:456216"/>
        <dbReference type="EC" id="2.7.1.15"/>
    </reaction>
</comment>
<keyword evidence="8 12" id="KW-0067">ATP-binding</keyword>
<evidence type="ECO:0000259" key="13">
    <source>
        <dbReference type="Pfam" id="PF00294"/>
    </source>
</evidence>
<dbReference type="OrthoDB" id="9775849at2"/>
<comment type="caution">
    <text evidence="14">The sequence shown here is derived from an EMBL/GenBank/DDBJ whole genome shotgun (WGS) entry which is preliminary data.</text>
</comment>
<dbReference type="GO" id="GO:0046872">
    <property type="term" value="F:metal ion binding"/>
    <property type="evidence" value="ECO:0007669"/>
    <property type="project" value="UniProtKB-KW"/>
</dbReference>
<comment type="caution">
    <text evidence="12">Lacks conserved residue(s) required for the propagation of feature annotation.</text>
</comment>
<dbReference type="HAMAP" id="MF_01987">
    <property type="entry name" value="Ribokinase"/>
    <property type="match status" value="1"/>
</dbReference>
<feature type="binding site" evidence="12">
    <location>
        <begin position="12"/>
        <end position="14"/>
    </location>
    <ligand>
        <name>substrate</name>
    </ligand>
</feature>
<dbReference type="UniPathway" id="UPA00916">
    <property type="reaction ID" value="UER00889"/>
</dbReference>
<feature type="active site" description="Proton acceptor" evidence="12">
    <location>
        <position position="253"/>
    </location>
</feature>
<keyword evidence="7 12" id="KW-0418">Kinase</keyword>
<comment type="similarity">
    <text evidence="12">Belongs to the carbohydrate kinase PfkB family. Ribokinase subfamily.</text>
</comment>
<evidence type="ECO:0000256" key="11">
    <source>
        <dbReference type="ARBA" id="ARBA00023277"/>
    </source>
</evidence>
<dbReference type="AlphaFoldDB" id="A0A6N8L640"/>
<dbReference type="GO" id="GO:0004747">
    <property type="term" value="F:ribokinase activity"/>
    <property type="evidence" value="ECO:0007669"/>
    <property type="project" value="UniProtKB-UniRule"/>
</dbReference>
<feature type="binding site" evidence="12">
    <location>
        <position position="185"/>
    </location>
    <ligand>
        <name>ATP</name>
        <dbReference type="ChEBI" id="CHEBI:30616"/>
    </ligand>
</feature>
<feature type="binding site" evidence="12">
    <location>
        <begin position="40"/>
        <end position="44"/>
    </location>
    <ligand>
        <name>substrate</name>
    </ligand>
</feature>
<proteinExistence type="inferred from homology"/>
<dbReference type="EC" id="2.7.1.15" evidence="2 12"/>
<dbReference type="SUPFAM" id="SSF53613">
    <property type="entry name" value="Ribokinase-like"/>
    <property type="match status" value="1"/>
</dbReference>
<keyword evidence="6 12" id="KW-0547">Nucleotide-binding</keyword>
<feature type="binding site" evidence="12">
    <location>
        <begin position="252"/>
        <end position="253"/>
    </location>
    <ligand>
        <name>ATP</name>
        <dbReference type="ChEBI" id="CHEBI:30616"/>
    </ligand>
</feature>
<dbReference type="Gene3D" id="3.40.1190.20">
    <property type="match status" value="1"/>
</dbReference>
<sequence length="305" mass="32325">MSKKIIVIGSTNMDMVVKTDHIPKPGETVLGGTFFMNPGGKGANQAVAVSRLGGDVTFVSKIGNDIFGKQSSKIFDDEGVDIGGIYAEDNSPSGIALITVDEKGENSIVVAPGANAFLDENNVRQAMEKYGDCEIMLLQLEIPIETVAYAIRYANHNHIQVILNPAPVNKSILPELGMVDIITPNVHEAATLAGQDITDMESAKEAAKKIKELGVKTVVITMGEKGALLYDAGEFQHIDAPAVEAVDTTAAGDVFNGALTVALAEGKSMKNAVSFACRCAAMAVTKMGAQNSIPHRNEIILTYFD</sequence>
<evidence type="ECO:0000256" key="3">
    <source>
        <dbReference type="ARBA" id="ARBA00016943"/>
    </source>
</evidence>
<keyword evidence="15" id="KW-1185">Reference proteome</keyword>
<feature type="binding site" evidence="12">
    <location>
        <position position="286"/>
    </location>
    <ligand>
        <name>K(+)</name>
        <dbReference type="ChEBI" id="CHEBI:29103"/>
    </ligand>
</feature>
<dbReference type="Pfam" id="PF00294">
    <property type="entry name" value="PfkB"/>
    <property type="match status" value="1"/>
</dbReference>
<comment type="subunit">
    <text evidence="12">Homodimer.</text>
</comment>
<reference evidence="14 15" key="1">
    <citation type="submission" date="2019-12" db="EMBL/GenBank/DDBJ databases">
        <authorList>
            <person name="Dong K."/>
        </authorList>
    </citation>
    <scope>NUCLEOTIDE SEQUENCE [LARGE SCALE GENOMIC DNA]</scope>
    <source>
        <strain evidence="14 15">JCM 31225</strain>
    </source>
</reference>
<feature type="binding site" evidence="12">
    <location>
        <position position="288"/>
    </location>
    <ligand>
        <name>K(+)</name>
        <dbReference type="ChEBI" id="CHEBI:29103"/>
    </ligand>
</feature>
<evidence type="ECO:0000256" key="10">
    <source>
        <dbReference type="ARBA" id="ARBA00022958"/>
    </source>
</evidence>
<keyword evidence="10 12" id="KW-0630">Potassium</keyword>
<evidence type="ECO:0000256" key="1">
    <source>
        <dbReference type="ARBA" id="ARBA00005380"/>
    </source>
</evidence>
<evidence type="ECO:0000256" key="4">
    <source>
        <dbReference type="ARBA" id="ARBA00022679"/>
    </source>
</evidence>
<feature type="domain" description="Carbohydrate kinase PfkB" evidence="13">
    <location>
        <begin position="3"/>
        <end position="295"/>
    </location>
</feature>
<evidence type="ECO:0000256" key="12">
    <source>
        <dbReference type="HAMAP-Rule" id="MF_01987"/>
    </source>
</evidence>
<dbReference type="NCBIfam" id="TIGR02152">
    <property type="entry name" value="D_ribokin_bact"/>
    <property type="match status" value="1"/>
</dbReference>
<evidence type="ECO:0000256" key="7">
    <source>
        <dbReference type="ARBA" id="ARBA00022777"/>
    </source>
</evidence>
<feature type="binding site" evidence="12">
    <location>
        <position position="249"/>
    </location>
    <ligand>
        <name>K(+)</name>
        <dbReference type="ChEBI" id="CHEBI:29103"/>
    </ligand>
</feature>
<dbReference type="InterPro" id="IPR002173">
    <property type="entry name" value="Carboh/pur_kinase_PfkB_CS"/>
</dbReference>
<dbReference type="RefSeq" id="WP_160370639.1">
    <property type="nucleotide sequence ID" value="NZ_WSQA01000017.1"/>
</dbReference>
<dbReference type="GO" id="GO:0005829">
    <property type="term" value="C:cytosol"/>
    <property type="evidence" value="ECO:0007669"/>
    <property type="project" value="TreeGrafter"/>
</dbReference>
<evidence type="ECO:0000256" key="5">
    <source>
        <dbReference type="ARBA" id="ARBA00022723"/>
    </source>
</evidence>
<comment type="similarity">
    <text evidence="1">Belongs to the carbohydrate kinase pfkB family.</text>
</comment>
<dbReference type="InterPro" id="IPR029056">
    <property type="entry name" value="Ribokinase-like"/>
</dbReference>
<keyword evidence="11 12" id="KW-0119">Carbohydrate metabolism</keyword>
<keyword evidence="9 12" id="KW-0460">Magnesium</keyword>
<evidence type="ECO:0000256" key="8">
    <source>
        <dbReference type="ARBA" id="ARBA00022840"/>
    </source>
</evidence>
<evidence type="ECO:0000313" key="14">
    <source>
        <dbReference type="EMBL" id="MVZ63921.1"/>
    </source>
</evidence>
<protein>
    <recommendedName>
        <fullName evidence="3 12">Ribokinase</fullName>
        <shortName evidence="12">RK</shortName>
        <ecNumber evidence="2 12">2.7.1.15</ecNumber>
    </recommendedName>
</protein>
<accession>A0A6N8L640</accession>
<comment type="activity regulation">
    <text evidence="12">Activated by a monovalent cation that binds near, but not in, the active site. The most likely occupant of the site in vivo is potassium. Ion binding induces a conformational change that may alter substrate affinity.</text>
</comment>
<dbReference type="InterPro" id="IPR002139">
    <property type="entry name" value="Ribo/fructo_kinase"/>
</dbReference>
<dbReference type="GO" id="GO:0005524">
    <property type="term" value="F:ATP binding"/>
    <property type="evidence" value="ECO:0007669"/>
    <property type="project" value="UniProtKB-UniRule"/>
</dbReference>
<comment type="subcellular location">
    <subcellularLocation>
        <location evidence="12">Cytoplasm</location>
    </subcellularLocation>
</comment>
<evidence type="ECO:0000256" key="2">
    <source>
        <dbReference type="ARBA" id="ARBA00012035"/>
    </source>
</evidence>
<gene>
    <name evidence="12 14" type="primary">rbsK</name>
    <name evidence="14" type="ORF">GQF63_18010</name>
</gene>
<feature type="binding site" evidence="12">
    <location>
        <position position="247"/>
    </location>
    <ligand>
        <name>K(+)</name>
        <dbReference type="ChEBI" id="CHEBI:29103"/>
    </ligand>
</feature>
<dbReference type="PROSITE" id="PS00584">
    <property type="entry name" value="PFKB_KINASES_2"/>
    <property type="match status" value="1"/>
</dbReference>
<feature type="binding site" evidence="12">
    <location>
        <position position="253"/>
    </location>
    <ligand>
        <name>substrate</name>
    </ligand>
</feature>
<feature type="binding site" evidence="12">
    <location>
        <position position="141"/>
    </location>
    <ligand>
        <name>substrate</name>
    </ligand>
</feature>